<dbReference type="RefSeq" id="WP_132532364.1">
    <property type="nucleotide sequence ID" value="NZ_BMJO01000002.1"/>
</dbReference>
<proteinExistence type="predicted"/>
<gene>
    <name evidence="3" type="ORF">EV200_10437</name>
    <name evidence="2" type="ORF">GCM10011413_13710</name>
</gene>
<keyword evidence="1" id="KW-0812">Transmembrane</keyword>
<evidence type="ECO:0000313" key="4">
    <source>
        <dbReference type="Proteomes" id="UP000295684"/>
    </source>
</evidence>
<name>A0A4R2HCF9_9SPHI</name>
<sequence length="276" mass="31709">MSVRSLSSQNFSQYQEAISTSTSAKKSFSSIIDLYQRLTINEEELEALQFDSLLTEIQAQYDLQKESFRNEHQILKGVRKAIDERILIVEQKLYLGLPDDLTEMDRLIAEQEAIVADQEELNENELALMEKMSQSDISYGKKLAALDQSKSNRELPLKSKLDRQISQVVQAEKQTAFRTNILSIVVILLIPIILDYLAYLLGLNGKTDTRLIFSHYVFLLTFIIIEFFYAEKIKNLISTFLAKKQCDSFLNEISASLENIEKAKRKLNINQLNIVL</sequence>
<evidence type="ECO:0000313" key="2">
    <source>
        <dbReference type="EMBL" id="GGE48852.1"/>
    </source>
</evidence>
<keyword evidence="1" id="KW-0472">Membrane</keyword>
<reference evidence="3 4" key="3">
    <citation type="submission" date="2019-03" db="EMBL/GenBank/DDBJ databases">
        <title>Genomic Encyclopedia of Type Strains, Phase IV (KMG-IV): sequencing the most valuable type-strain genomes for metagenomic binning, comparative biology and taxonomic classification.</title>
        <authorList>
            <person name="Goeker M."/>
        </authorList>
    </citation>
    <scope>NUCLEOTIDE SEQUENCE [LARGE SCALE GENOMIC DNA]</scope>
    <source>
        <strain evidence="3 4">DSM 103236</strain>
    </source>
</reference>
<comment type="caution">
    <text evidence="3">The sequence shown here is derived from an EMBL/GenBank/DDBJ whole genome shotgun (WGS) entry which is preliminary data.</text>
</comment>
<reference evidence="2" key="4">
    <citation type="submission" date="2024-05" db="EMBL/GenBank/DDBJ databases">
        <authorList>
            <person name="Sun Q."/>
            <person name="Zhou Y."/>
        </authorList>
    </citation>
    <scope>NUCLEOTIDE SEQUENCE</scope>
    <source>
        <strain evidence="2">CGMCC 1.15644</strain>
    </source>
</reference>
<feature type="transmembrane region" description="Helical" evidence="1">
    <location>
        <begin position="181"/>
        <end position="201"/>
    </location>
</feature>
<keyword evidence="5" id="KW-1185">Reference proteome</keyword>
<accession>A0A4R2HCF9</accession>
<protein>
    <submittedName>
        <fullName evidence="3">Uncharacterized protein</fullName>
    </submittedName>
</protein>
<dbReference type="Proteomes" id="UP000622648">
    <property type="component" value="Unassembled WGS sequence"/>
</dbReference>
<feature type="transmembrane region" description="Helical" evidence="1">
    <location>
        <begin position="213"/>
        <end position="230"/>
    </location>
</feature>
<reference evidence="2" key="1">
    <citation type="journal article" date="2014" name="Int. J. Syst. Evol. Microbiol.">
        <title>Complete genome of a new Firmicutes species belonging to the dominant human colonic microbiota ('Ruminococcus bicirculans') reveals two chromosomes and a selective capacity to utilize plant glucans.</title>
        <authorList>
            <consortium name="NISC Comparative Sequencing Program"/>
            <person name="Wegmann U."/>
            <person name="Louis P."/>
            <person name="Goesmann A."/>
            <person name="Henrissat B."/>
            <person name="Duncan S.H."/>
            <person name="Flint H.J."/>
        </authorList>
    </citation>
    <scope>NUCLEOTIDE SEQUENCE</scope>
    <source>
        <strain evidence="2">CGMCC 1.15644</strain>
    </source>
</reference>
<dbReference type="EMBL" id="BMJO01000002">
    <property type="protein sequence ID" value="GGE48852.1"/>
    <property type="molecule type" value="Genomic_DNA"/>
</dbReference>
<dbReference type="OrthoDB" id="760531at2"/>
<reference evidence="5" key="2">
    <citation type="journal article" date="2019" name="Int. J. Syst. Evol. Microbiol.">
        <title>The Global Catalogue of Microorganisms (GCM) 10K type strain sequencing project: providing services to taxonomists for standard genome sequencing and annotation.</title>
        <authorList>
            <consortium name="The Broad Institute Genomics Platform"/>
            <consortium name="The Broad Institute Genome Sequencing Center for Infectious Disease"/>
            <person name="Wu L."/>
            <person name="Ma J."/>
        </authorList>
    </citation>
    <scope>NUCLEOTIDE SEQUENCE [LARGE SCALE GENOMIC DNA]</scope>
    <source>
        <strain evidence="5">CGMCC 1.15644</strain>
    </source>
</reference>
<evidence type="ECO:0000256" key="1">
    <source>
        <dbReference type="SAM" id="Phobius"/>
    </source>
</evidence>
<dbReference type="EMBL" id="SLWO01000004">
    <property type="protein sequence ID" value="TCO25002.1"/>
    <property type="molecule type" value="Genomic_DNA"/>
</dbReference>
<dbReference type="Proteomes" id="UP000295684">
    <property type="component" value="Unassembled WGS sequence"/>
</dbReference>
<keyword evidence="1" id="KW-1133">Transmembrane helix</keyword>
<dbReference type="AlphaFoldDB" id="A0A4R2HCF9"/>
<evidence type="ECO:0000313" key="5">
    <source>
        <dbReference type="Proteomes" id="UP000622648"/>
    </source>
</evidence>
<evidence type="ECO:0000313" key="3">
    <source>
        <dbReference type="EMBL" id="TCO25002.1"/>
    </source>
</evidence>
<organism evidence="3 4">
    <name type="scientific">Pedobacter psychrotolerans</name>
    <dbReference type="NCBI Taxonomy" id="1843235"/>
    <lineage>
        <taxon>Bacteria</taxon>
        <taxon>Pseudomonadati</taxon>
        <taxon>Bacteroidota</taxon>
        <taxon>Sphingobacteriia</taxon>
        <taxon>Sphingobacteriales</taxon>
        <taxon>Sphingobacteriaceae</taxon>
        <taxon>Pedobacter</taxon>
    </lineage>
</organism>